<dbReference type="InterPro" id="IPR013083">
    <property type="entry name" value="Znf_RING/FYVE/PHD"/>
</dbReference>
<evidence type="ECO:0000313" key="7">
    <source>
        <dbReference type="Proteomes" id="UP000472265"/>
    </source>
</evidence>
<evidence type="ECO:0000256" key="3">
    <source>
        <dbReference type="ARBA" id="ARBA00022833"/>
    </source>
</evidence>
<dbReference type="AlphaFoldDB" id="A0A671TRM5"/>
<keyword evidence="7" id="KW-1185">Reference proteome</keyword>
<dbReference type="PANTHER" id="PTHR25465:SF5">
    <property type="entry name" value="E3 UBIQUITIN_ISG15 LIGASE TRIM25-RELATED"/>
    <property type="match status" value="1"/>
</dbReference>
<dbReference type="InterPro" id="IPR001841">
    <property type="entry name" value="Znf_RING"/>
</dbReference>
<evidence type="ECO:0000313" key="6">
    <source>
        <dbReference type="Ensembl" id="ENSSAUP00010003915.1"/>
    </source>
</evidence>
<sequence length="106" mass="12264">MDREQQNPAELKFSCSICLDLLKDPVIIPCGHNYCMKCIKATWGEEDQEKTHSCPQCRRSFTPRPELLKNTMLAELVEELKKTGLQFNIREMCCSFSLFTGRTEVM</sequence>
<evidence type="ECO:0000256" key="1">
    <source>
        <dbReference type="ARBA" id="ARBA00022723"/>
    </source>
</evidence>
<dbReference type="Gene3D" id="3.30.40.10">
    <property type="entry name" value="Zinc/RING finger domain, C3HC4 (zinc finger)"/>
    <property type="match status" value="1"/>
</dbReference>
<reference evidence="6" key="2">
    <citation type="submission" date="2025-08" db="UniProtKB">
        <authorList>
            <consortium name="Ensembl"/>
        </authorList>
    </citation>
    <scope>IDENTIFICATION</scope>
</reference>
<dbReference type="GO" id="GO:0008270">
    <property type="term" value="F:zinc ion binding"/>
    <property type="evidence" value="ECO:0007669"/>
    <property type="project" value="UniProtKB-KW"/>
</dbReference>
<keyword evidence="2 4" id="KW-0863">Zinc-finger</keyword>
<dbReference type="PROSITE" id="PS00518">
    <property type="entry name" value="ZF_RING_1"/>
    <property type="match status" value="1"/>
</dbReference>
<proteinExistence type="predicted"/>
<keyword evidence="3" id="KW-0862">Zinc</keyword>
<dbReference type="GeneTree" id="ENSGT01150000286922"/>
<evidence type="ECO:0000256" key="4">
    <source>
        <dbReference type="PROSITE-ProRule" id="PRU00175"/>
    </source>
</evidence>
<evidence type="ECO:0000259" key="5">
    <source>
        <dbReference type="PROSITE" id="PS50089"/>
    </source>
</evidence>
<feature type="domain" description="RING-type" evidence="5">
    <location>
        <begin position="15"/>
        <end position="58"/>
    </location>
</feature>
<dbReference type="SUPFAM" id="SSF57850">
    <property type="entry name" value="RING/U-box"/>
    <property type="match status" value="1"/>
</dbReference>
<keyword evidence="1" id="KW-0479">Metal-binding</keyword>
<dbReference type="PROSITE" id="PS50089">
    <property type="entry name" value="ZF_RING_2"/>
    <property type="match status" value="1"/>
</dbReference>
<accession>A0A671TRM5</accession>
<reference evidence="6" key="3">
    <citation type="submission" date="2025-09" db="UniProtKB">
        <authorList>
            <consortium name="Ensembl"/>
        </authorList>
    </citation>
    <scope>IDENTIFICATION</scope>
</reference>
<dbReference type="SMART" id="SM00184">
    <property type="entry name" value="RING"/>
    <property type="match status" value="1"/>
</dbReference>
<dbReference type="Ensembl" id="ENSSAUT00010004228.1">
    <property type="protein sequence ID" value="ENSSAUP00010003915.1"/>
    <property type="gene ID" value="ENSSAUG00010002043.1"/>
</dbReference>
<dbReference type="InterPro" id="IPR017907">
    <property type="entry name" value="Znf_RING_CS"/>
</dbReference>
<reference evidence="6" key="1">
    <citation type="submission" date="2021-04" db="EMBL/GenBank/DDBJ databases">
        <authorList>
            <consortium name="Wellcome Sanger Institute Data Sharing"/>
        </authorList>
    </citation>
    <scope>NUCLEOTIDE SEQUENCE [LARGE SCALE GENOMIC DNA]</scope>
</reference>
<dbReference type="InParanoid" id="A0A671TRM5"/>
<dbReference type="OMA" id="CIKQSWD"/>
<dbReference type="Proteomes" id="UP000472265">
    <property type="component" value="Chromosome 10"/>
</dbReference>
<dbReference type="Pfam" id="PF15227">
    <property type="entry name" value="zf-C3HC4_4"/>
    <property type="match status" value="1"/>
</dbReference>
<evidence type="ECO:0000256" key="2">
    <source>
        <dbReference type="ARBA" id="ARBA00022771"/>
    </source>
</evidence>
<name>A0A671TRM5_SPAAU</name>
<protein>
    <recommendedName>
        <fullName evidence="5">RING-type domain-containing protein</fullName>
    </recommendedName>
</protein>
<organism evidence="6 7">
    <name type="scientific">Sparus aurata</name>
    <name type="common">Gilthead sea bream</name>
    <dbReference type="NCBI Taxonomy" id="8175"/>
    <lineage>
        <taxon>Eukaryota</taxon>
        <taxon>Metazoa</taxon>
        <taxon>Chordata</taxon>
        <taxon>Craniata</taxon>
        <taxon>Vertebrata</taxon>
        <taxon>Euteleostomi</taxon>
        <taxon>Actinopterygii</taxon>
        <taxon>Neopterygii</taxon>
        <taxon>Teleostei</taxon>
        <taxon>Neoteleostei</taxon>
        <taxon>Acanthomorphata</taxon>
        <taxon>Eupercaria</taxon>
        <taxon>Spariformes</taxon>
        <taxon>Sparidae</taxon>
        <taxon>Sparus</taxon>
    </lineage>
</organism>
<dbReference type="PANTHER" id="PTHR25465">
    <property type="entry name" value="B-BOX DOMAIN CONTAINING"/>
    <property type="match status" value="1"/>
</dbReference>
<dbReference type="InterPro" id="IPR051051">
    <property type="entry name" value="E3_ubiq-ligase_TRIM/RNF"/>
</dbReference>